<protein>
    <submittedName>
        <fullName evidence="2">Uncharacterized protein</fullName>
    </submittedName>
</protein>
<sequence length="190" mass="20508">MQTTALVLLRHAADQRTMRLGNDSRRISKITASGPTVPKALAWSTKTAAVRCCEALRCMAALICSNWSGVELPGKKPDGCRVNWDSMTSRMRVAEMRSMSLLGQLLIVTGRWGSRLDAVLSGLGRSSTAPRRRFRGTAPARRRISNSQGAARLATRPRWRSASPCIPSGPGAGPKSNSRRVRPGSAILIG</sequence>
<gene>
    <name evidence="2" type="ORF">C3747_49g8</name>
</gene>
<dbReference type="VEuPathDB" id="TriTrypDB:TcBrA4_0031960"/>
<evidence type="ECO:0000313" key="3">
    <source>
        <dbReference type="Proteomes" id="UP000246078"/>
    </source>
</evidence>
<dbReference type="VEuPathDB" id="TriTrypDB:TcCL_ESM06223"/>
<dbReference type="Proteomes" id="UP000246078">
    <property type="component" value="Unassembled WGS sequence"/>
</dbReference>
<dbReference type="VEuPathDB" id="TriTrypDB:TcYC6_0023390"/>
<name>A0A2V2WVZ6_TRYCR</name>
<feature type="region of interest" description="Disordered" evidence="1">
    <location>
        <begin position="127"/>
        <end position="190"/>
    </location>
</feature>
<comment type="caution">
    <text evidence="2">The sequence shown here is derived from an EMBL/GenBank/DDBJ whole genome shotgun (WGS) entry which is preliminary data.</text>
</comment>
<feature type="compositionally biased region" description="Basic residues" evidence="1">
    <location>
        <begin position="130"/>
        <end position="144"/>
    </location>
</feature>
<reference evidence="2 3" key="1">
    <citation type="journal article" date="2018" name="Microb. Genom.">
        <title>Expanding an expanded genome: long-read sequencing of Trypanosoma cruzi.</title>
        <authorList>
            <person name="Berna L."/>
            <person name="Rodriguez M."/>
            <person name="Chiribao M.L."/>
            <person name="Parodi-Talice A."/>
            <person name="Pita S."/>
            <person name="Rijo G."/>
            <person name="Alvarez-Valin F."/>
            <person name="Robello C."/>
        </authorList>
    </citation>
    <scope>NUCLEOTIDE SEQUENCE [LARGE SCALE GENOMIC DNA]</scope>
    <source>
        <strain evidence="2 3">TCC</strain>
    </source>
</reference>
<dbReference type="VEuPathDB" id="TriTrypDB:C3747_49g8"/>
<evidence type="ECO:0000313" key="2">
    <source>
        <dbReference type="EMBL" id="PWV12617.1"/>
    </source>
</evidence>
<dbReference type="VEuPathDB" id="TriTrypDB:TcG_07263"/>
<dbReference type="VEuPathDB" id="TriTrypDB:Tc_MARK_2251"/>
<dbReference type="VEuPathDB" id="TriTrypDB:TCDM_07469"/>
<proteinExistence type="predicted"/>
<dbReference type="AlphaFoldDB" id="A0A2V2WVZ6"/>
<evidence type="ECO:0000256" key="1">
    <source>
        <dbReference type="SAM" id="MobiDB-lite"/>
    </source>
</evidence>
<accession>A0A2V2WVZ6</accession>
<dbReference type="EMBL" id="PRFC01000049">
    <property type="protein sequence ID" value="PWV12617.1"/>
    <property type="molecule type" value="Genomic_DNA"/>
</dbReference>
<organism evidence="2 3">
    <name type="scientific">Trypanosoma cruzi</name>
    <dbReference type="NCBI Taxonomy" id="5693"/>
    <lineage>
        <taxon>Eukaryota</taxon>
        <taxon>Discoba</taxon>
        <taxon>Euglenozoa</taxon>
        <taxon>Kinetoplastea</taxon>
        <taxon>Metakinetoplastina</taxon>
        <taxon>Trypanosomatida</taxon>
        <taxon>Trypanosomatidae</taxon>
        <taxon>Trypanosoma</taxon>
        <taxon>Schizotrypanum</taxon>
    </lineage>
</organism>